<gene>
    <name evidence="1" type="ORF">CMUST_07455</name>
</gene>
<dbReference type="STRING" id="571915.CMUST_07455"/>
<dbReference type="OrthoDB" id="4714365at2"/>
<proteinExistence type="predicted"/>
<keyword evidence="2" id="KW-1185">Reference proteome</keyword>
<protein>
    <submittedName>
        <fullName evidence="1">Uncharacterized protein</fullName>
    </submittedName>
</protein>
<dbReference type="KEGG" id="cmv:CMUST_07455"/>
<dbReference type="PATRIC" id="fig|571915.4.peg.1593"/>
<reference evidence="1 2" key="1">
    <citation type="journal article" date="2015" name="Genome Announc.">
        <title>Complete Genome Sequence of the Type Strain Corynebacterium mustelae DSM 45274, Isolated from Various Tissues of a Male Ferret with Lethal Sepsis.</title>
        <authorList>
            <person name="Ruckert C."/>
            <person name="Eimer J."/>
            <person name="Winkler A."/>
            <person name="Tauch A."/>
        </authorList>
    </citation>
    <scope>NUCLEOTIDE SEQUENCE [LARGE SCALE GENOMIC DNA]</scope>
    <source>
        <strain evidence="1 2">DSM 45274</strain>
    </source>
</reference>
<reference evidence="2" key="2">
    <citation type="submission" date="2015-05" db="EMBL/GenBank/DDBJ databases">
        <title>Complete genome sequence of Corynebacterium mustelae DSM 45274, isolated from various tissues of a male ferret with lethal sepsis.</title>
        <authorList>
            <person name="Ruckert C."/>
            <person name="Albersmeier A."/>
            <person name="Winkler A."/>
            <person name="Tauch A."/>
        </authorList>
    </citation>
    <scope>NUCLEOTIDE SEQUENCE [LARGE SCALE GENOMIC DNA]</scope>
    <source>
        <strain evidence="2">DSM 45274</strain>
    </source>
</reference>
<dbReference type="AlphaFoldDB" id="A0A0G3GZ71"/>
<evidence type="ECO:0000313" key="2">
    <source>
        <dbReference type="Proteomes" id="UP000035199"/>
    </source>
</evidence>
<organism evidence="1 2">
    <name type="scientific">Corynebacterium mustelae</name>
    <dbReference type="NCBI Taxonomy" id="571915"/>
    <lineage>
        <taxon>Bacteria</taxon>
        <taxon>Bacillati</taxon>
        <taxon>Actinomycetota</taxon>
        <taxon>Actinomycetes</taxon>
        <taxon>Mycobacteriales</taxon>
        <taxon>Corynebacteriaceae</taxon>
        <taxon>Corynebacterium</taxon>
    </lineage>
</organism>
<dbReference type="EMBL" id="CP011542">
    <property type="protein sequence ID" value="AKK05820.1"/>
    <property type="molecule type" value="Genomic_DNA"/>
</dbReference>
<dbReference type="Proteomes" id="UP000035199">
    <property type="component" value="Chromosome"/>
</dbReference>
<evidence type="ECO:0000313" key="1">
    <source>
        <dbReference type="EMBL" id="AKK05820.1"/>
    </source>
</evidence>
<dbReference type="RefSeq" id="WP_047261958.1">
    <property type="nucleotide sequence ID" value="NZ_CP011542.1"/>
</dbReference>
<name>A0A0G3GZ71_9CORY</name>
<accession>A0A0G3GZ71</accession>
<sequence length="113" mass="12479">MHINRQQIVSAAANWAARPATASTINAYLGVEIDRIGDAHWGEAGKSYFGVDVADPLLWANRIIDLGAGDWALTGIRYRGLEVSQPFIDIIATSLTPESFSFDHCTEILRQYE</sequence>